<proteinExistence type="predicted"/>
<evidence type="ECO:0000256" key="1">
    <source>
        <dbReference type="SAM" id="SignalP"/>
    </source>
</evidence>
<feature type="chain" id="PRO_5003821790" evidence="1">
    <location>
        <begin position="28"/>
        <end position="129"/>
    </location>
</feature>
<organism evidence="2 3">
    <name type="scientific">Wuchereria bancrofti</name>
    <dbReference type="NCBI Taxonomy" id="6293"/>
    <lineage>
        <taxon>Eukaryota</taxon>
        <taxon>Metazoa</taxon>
        <taxon>Ecdysozoa</taxon>
        <taxon>Nematoda</taxon>
        <taxon>Chromadorea</taxon>
        <taxon>Rhabditida</taxon>
        <taxon>Spirurina</taxon>
        <taxon>Spiruromorpha</taxon>
        <taxon>Filarioidea</taxon>
        <taxon>Onchocercidae</taxon>
        <taxon>Wuchereria</taxon>
    </lineage>
</organism>
<accession>J9DR13</accession>
<dbReference type="Gene3D" id="3.40.50.1820">
    <property type="entry name" value="alpha/beta hydrolase"/>
    <property type="match status" value="1"/>
</dbReference>
<gene>
    <name evidence="2" type="ORF">WUBG_17055</name>
</gene>
<feature type="signal peptide" evidence="1">
    <location>
        <begin position="1"/>
        <end position="27"/>
    </location>
</feature>
<dbReference type="InterPro" id="IPR029058">
    <property type="entry name" value="AB_hydrolase_fold"/>
</dbReference>
<protein>
    <submittedName>
        <fullName evidence="2">Uncharacterized protein</fullName>
    </submittedName>
</protein>
<dbReference type="AlphaFoldDB" id="J9DR13"/>
<name>J9DR13_WUCBA</name>
<sequence>MILNEITKKIFSLLLLLLSYNNTNISGMIIRKSSLPIIKYDRFYQKEIDNILMSQNYSIVLNKLMNKNSTIATNILQMQSEALKNTYQEIKTDWITQRIDNFNPNDKREFEQRYMSNLEFKFVLKNVTN</sequence>
<dbReference type="EMBL" id="ADBV01017103">
    <property type="protein sequence ID" value="EJW72038.1"/>
    <property type="molecule type" value="Genomic_DNA"/>
</dbReference>
<evidence type="ECO:0000313" key="2">
    <source>
        <dbReference type="EMBL" id="EJW72038.1"/>
    </source>
</evidence>
<dbReference type="Proteomes" id="UP000004810">
    <property type="component" value="Unassembled WGS sequence"/>
</dbReference>
<keyword evidence="1" id="KW-0732">Signal</keyword>
<reference evidence="3" key="1">
    <citation type="submission" date="2012-08" db="EMBL/GenBank/DDBJ databases">
        <title>The Genome Sequence of Wuchereria bancrofti.</title>
        <authorList>
            <person name="Nutman T.B."/>
            <person name="Fink D.L."/>
            <person name="Russ C."/>
            <person name="Young S."/>
            <person name="Zeng Q."/>
            <person name="Koehrsen M."/>
            <person name="Alvarado L."/>
            <person name="Berlin A."/>
            <person name="Chapman S.B."/>
            <person name="Chen Z."/>
            <person name="Freedman E."/>
            <person name="Gellesch M."/>
            <person name="Goldberg J."/>
            <person name="Griggs A."/>
            <person name="Gujja S."/>
            <person name="Heilman E.R."/>
            <person name="Heiman D."/>
            <person name="Hepburn T."/>
            <person name="Howarth C."/>
            <person name="Jen D."/>
            <person name="Larson L."/>
            <person name="Lewis B."/>
            <person name="Mehta T."/>
            <person name="Park D."/>
            <person name="Pearson M."/>
            <person name="Roberts A."/>
            <person name="Saif S."/>
            <person name="Shea T."/>
            <person name="Shenoy N."/>
            <person name="Sisk P."/>
            <person name="Stolte C."/>
            <person name="Sykes S."/>
            <person name="Walk T."/>
            <person name="White J."/>
            <person name="Yandava C."/>
            <person name="Haas B."/>
            <person name="Henn M.R."/>
            <person name="Nusbaum C."/>
            <person name="Birren B."/>
        </authorList>
    </citation>
    <scope>NUCLEOTIDE SEQUENCE [LARGE SCALE GENOMIC DNA]</scope>
    <source>
        <strain evidence="3">NA</strain>
    </source>
</reference>
<evidence type="ECO:0000313" key="3">
    <source>
        <dbReference type="Proteomes" id="UP000004810"/>
    </source>
</evidence>
<comment type="caution">
    <text evidence="2">The sequence shown here is derived from an EMBL/GenBank/DDBJ whole genome shotgun (WGS) entry which is preliminary data.</text>
</comment>